<protein>
    <recommendedName>
        <fullName evidence="9">Metalloprotease</fullName>
    </recommendedName>
</protein>
<feature type="region of interest" description="Disordered" evidence="5">
    <location>
        <begin position="62"/>
        <end position="85"/>
    </location>
</feature>
<evidence type="ECO:0000313" key="7">
    <source>
        <dbReference type="EMBL" id="PXY28746.1"/>
    </source>
</evidence>
<evidence type="ECO:0000256" key="3">
    <source>
        <dbReference type="ARBA" id="ARBA00022989"/>
    </source>
</evidence>
<keyword evidence="3 6" id="KW-1133">Transmembrane helix</keyword>
<evidence type="ECO:0000256" key="6">
    <source>
        <dbReference type="SAM" id="Phobius"/>
    </source>
</evidence>
<organism evidence="7 8">
    <name type="scientific">Prauserella flavalba</name>
    <dbReference type="NCBI Taxonomy" id="1477506"/>
    <lineage>
        <taxon>Bacteria</taxon>
        <taxon>Bacillati</taxon>
        <taxon>Actinomycetota</taxon>
        <taxon>Actinomycetes</taxon>
        <taxon>Pseudonocardiales</taxon>
        <taxon>Pseudonocardiaceae</taxon>
        <taxon>Prauserella</taxon>
    </lineage>
</organism>
<proteinExistence type="predicted"/>
<dbReference type="PANTHER" id="PTHR30168:SF0">
    <property type="entry name" value="INNER MEMBRANE PROTEIN"/>
    <property type="match status" value="1"/>
</dbReference>
<evidence type="ECO:0000256" key="2">
    <source>
        <dbReference type="ARBA" id="ARBA00022692"/>
    </source>
</evidence>
<dbReference type="Proteomes" id="UP000247892">
    <property type="component" value="Unassembled WGS sequence"/>
</dbReference>
<evidence type="ECO:0000256" key="4">
    <source>
        <dbReference type="ARBA" id="ARBA00023136"/>
    </source>
</evidence>
<keyword evidence="8" id="KW-1185">Reference proteome</keyword>
<feature type="transmembrane region" description="Helical" evidence="6">
    <location>
        <begin position="19"/>
        <end position="38"/>
    </location>
</feature>
<dbReference type="AlphaFoldDB" id="A0A318LNQ7"/>
<sequence length="306" mass="31559">MTCTVDRIDDVRPARNNPFAVLGVLVLVLGVVGVVALAGRAAAPVKGVALPSPDAVHGLVATPSVESPPRAPANEPAADPGAGPLLGEGVTLPGVTCDLPGLDGSPERLRTFYSAALTCLDAAWEPVLTGTGSRFAEAGLEIASDASSRCGAMPGEDEATAFYCGADGIIYMPRERLIEYLGLYRPAHLAVLAHEYGHHVQKLSGTLAAMAELMAGLDPGSPGELELTRRTELQANCFAGLFLAAVAGRGEISWEEARSGVGDFANSIDSDTHGTLENQVRWAETGFAADGPSACNTWTAPAAEVA</sequence>
<evidence type="ECO:0008006" key="9">
    <source>
        <dbReference type="Google" id="ProtNLM"/>
    </source>
</evidence>
<evidence type="ECO:0000256" key="5">
    <source>
        <dbReference type="SAM" id="MobiDB-lite"/>
    </source>
</evidence>
<dbReference type="GO" id="GO:0016020">
    <property type="term" value="C:membrane"/>
    <property type="evidence" value="ECO:0007669"/>
    <property type="project" value="UniProtKB-SubCell"/>
</dbReference>
<name>A0A318LNQ7_9PSEU</name>
<dbReference type="EMBL" id="MASU01000009">
    <property type="protein sequence ID" value="PXY28746.1"/>
    <property type="molecule type" value="Genomic_DNA"/>
</dbReference>
<dbReference type="Pfam" id="PF04228">
    <property type="entry name" value="Zn_peptidase"/>
    <property type="match status" value="1"/>
</dbReference>
<evidence type="ECO:0000256" key="1">
    <source>
        <dbReference type="ARBA" id="ARBA00004167"/>
    </source>
</evidence>
<accession>A0A318LNQ7</accession>
<keyword evidence="2 6" id="KW-0812">Transmembrane</keyword>
<comment type="subcellular location">
    <subcellularLocation>
        <location evidence="1">Membrane</location>
        <topology evidence="1">Single-pass membrane protein</topology>
    </subcellularLocation>
</comment>
<gene>
    <name evidence="7" type="ORF">BA062_23165</name>
</gene>
<dbReference type="PANTHER" id="PTHR30168">
    <property type="entry name" value="PUTATIVE MEMBRANE PROTEIN YPFJ"/>
    <property type="match status" value="1"/>
</dbReference>
<evidence type="ECO:0000313" key="8">
    <source>
        <dbReference type="Proteomes" id="UP000247892"/>
    </source>
</evidence>
<comment type="caution">
    <text evidence="7">The sequence shown here is derived from an EMBL/GenBank/DDBJ whole genome shotgun (WGS) entry which is preliminary data.</text>
</comment>
<reference evidence="7 8" key="1">
    <citation type="submission" date="2016-07" db="EMBL/GenBank/DDBJ databases">
        <title>Draft genome sequence of Prauserella sp. YIM 121212, isolated from alkaline soil.</title>
        <authorList>
            <person name="Ruckert C."/>
            <person name="Albersmeier A."/>
            <person name="Jiang C.-L."/>
            <person name="Jiang Y."/>
            <person name="Kalinowski J."/>
            <person name="Schneider O."/>
            <person name="Winkler A."/>
            <person name="Zotchev S.B."/>
        </authorList>
    </citation>
    <scope>NUCLEOTIDE SEQUENCE [LARGE SCALE GENOMIC DNA]</scope>
    <source>
        <strain evidence="7 8">YIM 121212</strain>
    </source>
</reference>
<keyword evidence="4 6" id="KW-0472">Membrane</keyword>
<dbReference type="InterPro" id="IPR007343">
    <property type="entry name" value="Uncharacterised_pept_Zn_put"/>
</dbReference>